<dbReference type="AlphaFoldDB" id="A0AA39JEH2"/>
<name>A0AA39JEH2_9AGAR</name>
<dbReference type="Gene3D" id="3.90.230.10">
    <property type="entry name" value="Creatinase/methionine aminopeptidase superfamily"/>
    <property type="match status" value="1"/>
</dbReference>
<evidence type="ECO:0000259" key="1">
    <source>
        <dbReference type="Pfam" id="PF00557"/>
    </source>
</evidence>
<feature type="domain" description="Peptidase M24" evidence="1">
    <location>
        <begin position="32"/>
        <end position="114"/>
    </location>
</feature>
<dbReference type="Pfam" id="PF00557">
    <property type="entry name" value="Peptidase_M24"/>
    <property type="match status" value="1"/>
</dbReference>
<keyword evidence="3" id="KW-1185">Reference proteome</keyword>
<dbReference type="SUPFAM" id="SSF55920">
    <property type="entry name" value="Creatinase/aminopeptidase"/>
    <property type="match status" value="1"/>
</dbReference>
<reference evidence="2" key="1">
    <citation type="submission" date="2023-06" db="EMBL/GenBank/DDBJ databases">
        <authorList>
            <consortium name="Lawrence Berkeley National Laboratory"/>
            <person name="Ahrendt S."/>
            <person name="Sahu N."/>
            <person name="Indic B."/>
            <person name="Wong-Bajracharya J."/>
            <person name="Merenyi Z."/>
            <person name="Ke H.-M."/>
            <person name="Monk M."/>
            <person name="Kocsube S."/>
            <person name="Drula E."/>
            <person name="Lipzen A."/>
            <person name="Balint B."/>
            <person name="Henrissat B."/>
            <person name="Andreopoulos B."/>
            <person name="Martin F.M."/>
            <person name="Harder C.B."/>
            <person name="Rigling D."/>
            <person name="Ford K.L."/>
            <person name="Foster G.D."/>
            <person name="Pangilinan J."/>
            <person name="Papanicolaou A."/>
            <person name="Barry K."/>
            <person name="LaButti K."/>
            <person name="Viragh M."/>
            <person name="Koriabine M."/>
            <person name="Yan M."/>
            <person name="Riley R."/>
            <person name="Champramary S."/>
            <person name="Plett K.L."/>
            <person name="Tsai I.J."/>
            <person name="Slot J."/>
            <person name="Sipos G."/>
            <person name="Plett J."/>
            <person name="Nagy L.G."/>
            <person name="Grigoriev I.V."/>
        </authorList>
    </citation>
    <scope>NUCLEOTIDE SEQUENCE</scope>
    <source>
        <strain evidence="2">FPL87.14</strain>
    </source>
</reference>
<dbReference type="EMBL" id="JAUEPT010000033">
    <property type="protein sequence ID" value="KAK0440577.1"/>
    <property type="molecule type" value="Genomic_DNA"/>
</dbReference>
<dbReference type="InterPro" id="IPR000994">
    <property type="entry name" value="Pept_M24"/>
</dbReference>
<dbReference type="Proteomes" id="UP001175226">
    <property type="component" value="Unassembled WGS sequence"/>
</dbReference>
<evidence type="ECO:0000313" key="2">
    <source>
        <dbReference type="EMBL" id="KAK0440577.1"/>
    </source>
</evidence>
<protein>
    <recommendedName>
        <fullName evidence="1">Peptidase M24 domain-containing protein</fullName>
    </recommendedName>
</protein>
<proteinExistence type="predicted"/>
<accession>A0AA39JEH2</accession>
<evidence type="ECO:0000313" key="3">
    <source>
        <dbReference type="Proteomes" id="UP001175226"/>
    </source>
</evidence>
<comment type="caution">
    <text evidence="2">The sequence shown here is derived from an EMBL/GenBank/DDBJ whole genome shotgun (WGS) entry which is preliminary data.</text>
</comment>
<dbReference type="InterPro" id="IPR036005">
    <property type="entry name" value="Creatinase/aminopeptidase-like"/>
</dbReference>
<gene>
    <name evidence="2" type="ORF">EV421DRAFT_1815781</name>
</gene>
<organism evidence="2 3">
    <name type="scientific">Armillaria borealis</name>
    <dbReference type="NCBI Taxonomy" id="47425"/>
    <lineage>
        <taxon>Eukaryota</taxon>
        <taxon>Fungi</taxon>
        <taxon>Dikarya</taxon>
        <taxon>Basidiomycota</taxon>
        <taxon>Agaricomycotina</taxon>
        <taxon>Agaricomycetes</taxon>
        <taxon>Agaricomycetidae</taxon>
        <taxon>Agaricales</taxon>
        <taxon>Marasmiineae</taxon>
        <taxon>Physalacriaceae</taxon>
        <taxon>Armillaria</taxon>
    </lineage>
</organism>
<sequence>MVSRNLVVRAALLKTGILSISTSQTLTQDARGRILCATTSDSLKEGTAACGPGKPIRQAILHSVAGCRSQLRIEFCISGQFTGHGIGTTLHTKPWILHASPGIMEPGHYVAIEACCPLRLFKVQILRNGFFLMVGRQVPKSEVA</sequence>